<protein>
    <recommendedName>
        <fullName evidence="4">DoxX family protein</fullName>
    </recommendedName>
</protein>
<feature type="transmembrane region" description="Helical" evidence="1">
    <location>
        <begin position="231"/>
        <end position="252"/>
    </location>
</feature>
<feature type="transmembrane region" description="Helical" evidence="1">
    <location>
        <begin position="87"/>
        <end position="108"/>
    </location>
</feature>
<keyword evidence="1" id="KW-0812">Transmembrane</keyword>
<keyword evidence="1" id="KW-1133">Transmembrane helix</keyword>
<keyword evidence="1" id="KW-0472">Membrane</keyword>
<evidence type="ECO:0000313" key="2">
    <source>
        <dbReference type="EMBL" id="MFD2966406.1"/>
    </source>
</evidence>
<reference evidence="3" key="1">
    <citation type="journal article" date="2019" name="Int. J. Syst. Evol. Microbiol.">
        <title>The Global Catalogue of Microorganisms (GCM) 10K type strain sequencing project: providing services to taxonomists for standard genome sequencing and annotation.</title>
        <authorList>
            <consortium name="The Broad Institute Genomics Platform"/>
            <consortium name="The Broad Institute Genome Sequencing Center for Infectious Disease"/>
            <person name="Wu L."/>
            <person name="Ma J."/>
        </authorList>
    </citation>
    <scope>NUCLEOTIDE SEQUENCE [LARGE SCALE GENOMIC DNA]</scope>
    <source>
        <strain evidence="3">KCTC 22814</strain>
    </source>
</reference>
<feature type="transmembrane region" description="Helical" evidence="1">
    <location>
        <begin position="129"/>
        <end position="148"/>
    </location>
</feature>
<feature type="transmembrane region" description="Helical" evidence="1">
    <location>
        <begin position="168"/>
        <end position="194"/>
    </location>
</feature>
<accession>A0ABW6BDY2</accession>
<dbReference type="EMBL" id="JBHUPB010000003">
    <property type="protein sequence ID" value="MFD2966406.1"/>
    <property type="molecule type" value="Genomic_DNA"/>
</dbReference>
<organism evidence="2 3">
    <name type="scientific">Sphingobacterium bambusae</name>
    <dbReference type="NCBI Taxonomy" id="662858"/>
    <lineage>
        <taxon>Bacteria</taxon>
        <taxon>Pseudomonadati</taxon>
        <taxon>Bacteroidota</taxon>
        <taxon>Sphingobacteriia</taxon>
        <taxon>Sphingobacteriales</taxon>
        <taxon>Sphingobacteriaceae</taxon>
        <taxon>Sphingobacterium</taxon>
    </lineage>
</organism>
<feature type="transmembrane region" description="Helical" evidence="1">
    <location>
        <begin position="201"/>
        <end position="219"/>
    </location>
</feature>
<proteinExistence type="predicted"/>
<keyword evidence="3" id="KW-1185">Reference proteome</keyword>
<dbReference type="Proteomes" id="UP001597525">
    <property type="component" value="Unassembled WGS sequence"/>
</dbReference>
<evidence type="ECO:0000313" key="3">
    <source>
        <dbReference type="Proteomes" id="UP001597525"/>
    </source>
</evidence>
<sequence length="501" mass="57512">MKTTYTIATTTVEDDNNITWKYWEKVGFRFVFIFFTLMVVPLDGEWYAKFFAPESLYDFLATVAGGARAGGWISIDSESGRWGFASYASWWLTGLLALLGAAIWTILARNSKHANYEQLYYWLRVLVRYRIAFGLIAFGFIKFFPMQMPFPSLANLNTDFGEYAPFKLYWQIVGVSYKYEIFLGFLEIAAGALLFFRPTTAIGAIINAGVLFNIGHANIAYDGAVHVYSSYFVLLSLFLLLQYLPAIWTLFIKREAVTATYYVPQFKYPWLRAGYFGLKAVIIVLFVFVYGYFRYDRFYNEGRLKEPVIPGLANAAGRYQVSSFVRNGETLPYSPNDSSRWHEAYFERYSTLAYKVNKPHAINLGNGTPALNDVLKTYEFTGRAGGKSYLYYEIDSTTNSLYLLDKNQEFSKEERKLLDKKLDVGLKALYGTAVGDGLKILKWIYERPHAERIVLSGLDAQNNTLLITLDRTADKYLTGEEWYMKNNIYDYQTISEKSSNE</sequence>
<feature type="transmembrane region" description="Helical" evidence="1">
    <location>
        <begin position="273"/>
        <end position="293"/>
    </location>
</feature>
<name>A0ABW6BDY2_9SPHI</name>
<evidence type="ECO:0008006" key="4">
    <source>
        <dbReference type="Google" id="ProtNLM"/>
    </source>
</evidence>
<feature type="transmembrane region" description="Helical" evidence="1">
    <location>
        <begin position="26"/>
        <end position="44"/>
    </location>
</feature>
<comment type="caution">
    <text evidence="2">The sequence shown here is derived from an EMBL/GenBank/DDBJ whole genome shotgun (WGS) entry which is preliminary data.</text>
</comment>
<gene>
    <name evidence="2" type="ORF">ACFS7Y_03360</name>
</gene>
<evidence type="ECO:0000256" key="1">
    <source>
        <dbReference type="SAM" id="Phobius"/>
    </source>
</evidence>
<dbReference type="RefSeq" id="WP_320184195.1">
    <property type="nucleotide sequence ID" value="NZ_CP138332.1"/>
</dbReference>